<evidence type="ECO:0000256" key="2">
    <source>
        <dbReference type="ARBA" id="ARBA00022448"/>
    </source>
</evidence>
<dbReference type="Proteomes" id="UP000019267">
    <property type="component" value="Chromosome"/>
</dbReference>
<dbReference type="RefSeq" id="WP_025363006.1">
    <property type="nucleotide sequence ID" value="NZ_CP006681.1"/>
</dbReference>
<evidence type="ECO:0000259" key="5">
    <source>
        <dbReference type="PROSITE" id="PS50893"/>
    </source>
</evidence>
<evidence type="ECO:0000256" key="4">
    <source>
        <dbReference type="ARBA" id="ARBA00022840"/>
    </source>
</evidence>
<dbReference type="STRING" id="1276246.SCULI_v1c04280"/>
<dbReference type="CDD" id="cd03214">
    <property type="entry name" value="ABC_Iron-Siderophores_B12_Hemin"/>
    <property type="match status" value="1"/>
</dbReference>
<feature type="domain" description="ABC transporter" evidence="5">
    <location>
        <begin position="4"/>
        <end position="239"/>
    </location>
</feature>
<dbReference type="PATRIC" id="fig|1276246.3.peg.427"/>
<keyword evidence="3" id="KW-0547">Nucleotide-binding</keyword>
<name>W6AGG7_9MOLU</name>
<dbReference type="InterPro" id="IPR003593">
    <property type="entry name" value="AAA+_ATPase"/>
</dbReference>
<comment type="similarity">
    <text evidence="1">Belongs to the ABC transporter superfamily.</text>
</comment>
<sequence>MNNIVLKELNFSYKNKQVLNNISANFEENEISVILGLNGCGKTTILKLITGLLKIKENTISLNELNINEIKNHQLSKLVSYVPQLINNNNTFLVQDFLMFSFANRLKFYSQPSKEQLGIVKGIAKEFLIEDLLDQSIAHLSGGQKQMVYICSAIIQDTPIIVLDEPLSALDLKNQYKIIEILKKLKDKGKTIILSCHNPNICLHLDAKVFLIKEGKLINQGPARKIITPVILKEIYGNNLKYSKESDYDEITFR</sequence>
<dbReference type="PROSITE" id="PS50893">
    <property type="entry name" value="ABC_TRANSPORTER_2"/>
    <property type="match status" value="1"/>
</dbReference>
<dbReference type="SMART" id="SM00382">
    <property type="entry name" value="AAA"/>
    <property type="match status" value="1"/>
</dbReference>
<evidence type="ECO:0000256" key="3">
    <source>
        <dbReference type="ARBA" id="ARBA00022741"/>
    </source>
</evidence>
<dbReference type="GO" id="GO:0005524">
    <property type="term" value="F:ATP binding"/>
    <property type="evidence" value="ECO:0007669"/>
    <property type="project" value="UniProtKB-KW"/>
</dbReference>
<dbReference type="Gene3D" id="3.40.50.300">
    <property type="entry name" value="P-loop containing nucleotide triphosphate hydrolases"/>
    <property type="match status" value="1"/>
</dbReference>
<dbReference type="eggNOG" id="COG1120">
    <property type="taxonomic scope" value="Bacteria"/>
</dbReference>
<protein>
    <submittedName>
        <fullName evidence="6">Iron compounds ABC transporter ATP-binding protein</fullName>
    </submittedName>
</protein>
<gene>
    <name evidence="6" type="ORF">SCULI_v1c04280</name>
</gene>
<dbReference type="EMBL" id="CP006681">
    <property type="protein sequence ID" value="AHI52769.1"/>
    <property type="molecule type" value="Genomic_DNA"/>
</dbReference>
<accession>W6AGG7</accession>
<dbReference type="SUPFAM" id="SSF52540">
    <property type="entry name" value="P-loop containing nucleoside triphosphate hydrolases"/>
    <property type="match status" value="1"/>
</dbReference>
<dbReference type="KEGG" id="scq:SCULI_v1c04280"/>
<dbReference type="Pfam" id="PF00005">
    <property type="entry name" value="ABC_tran"/>
    <property type="match status" value="1"/>
</dbReference>
<proteinExistence type="inferred from homology"/>
<evidence type="ECO:0000313" key="6">
    <source>
        <dbReference type="EMBL" id="AHI52769.1"/>
    </source>
</evidence>
<dbReference type="AlphaFoldDB" id="W6AGG7"/>
<dbReference type="InterPro" id="IPR027417">
    <property type="entry name" value="P-loop_NTPase"/>
</dbReference>
<dbReference type="InterPro" id="IPR003439">
    <property type="entry name" value="ABC_transporter-like_ATP-bd"/>
</dbReference>
<dbReference type="InterPro" id="IPR050153">
    <property type="entry name" value="Metal_Ion_Import_ABC"/>
</dbReference>
<organism evidence="6 7">
    <name type="scientific">Spiroplasma culicicola AES-1</name>
    <dbReference type="NCBI Taxonomy" id="1276246"/>
    <lineage>
        <taxon>Bacteria</taxon>
        <taxon>Bacillati</taxon>
        <taxon>Mycoplasmatota</taxon>
        <taxon>Mollicutes</taxon>
        <taxon>Entomoplasmatales</taxon>
        <taxon>Spiroplasmataceae</taxon>
        <taxon>Spiroplasma</taxon>
    </lineage>
</organism>
<keyword evidence="2" id="KW-0813">Transport</keyword>
<dbReference type="OrthoDB" id="389713at2"/>
<reference evidence="6 7" key="1">
    <citation type="journal article" date="2014" name="Genome Biol. Evol.">
        <title>Molecular evolution of the substrate utilization strategies and putative virulence factors in mosquito-associated Spiroplasma species.</title>
        <authorList>
            <person name="Chang T.H."/>
            <person name="Lo W.S."/>
            <person name="Ku C."/>
            <person name="Chen L.L."/>
            <person name="Kuo C.H."/>
        </authorList>
    </citation>
    <scope>NUCLEOTIDE SEQUENCE [LARGE SCALE GENOMIC DNA]</scope>
    <source>
        <strain evidence="6">AES-1</strain>
    </source>
</reference>
<evidence type="ECO:0000313" key="7">
    <source>
        <dbReference type="Proteomes" id="UP000019267"/>
    </source>
</evidence>
<dbReference type="PANTHER" id="PTHR42734">
    <property type="entry name" value="METAL TRANSPORT SYSTEM ATP-BINDING PROTEIN TM_0124-RELATED"/>
    <property type="match status" value="1"/>
</dbReference>
<dbReference type="GO" id="GO:0016887">
    <property type="term" value="F:ATP hydrolysis activity"/>
    <property type="evidence" value="ECO:0007669"/>
    <property type="project" value="InterPro"/>
</dbReference>
<evidence type="ECO:0000256" key="1">
    <source>
        <dbReference type="ARBA" id="ARBA00005417"/>
    </source>
</evidence>
<dbReference type="HOGENOM" id="CLU_000604_1_11_14"/>
<dbReference type="PANTHER" id="PTHR42734:SF6">
    <property type="entry name" value="MOLYBDATE IMPORT ATP-BINDING PROTEIN MOLC"/>
    <property type="match status" value="1"/>
</dbReference>
<keyword evidence="7" id="KW-1185">Reference proteome</keyword>
<keyword evidence="4 6" id="KW-0067">ATP-binding</keyword>